<dbReference type="CDD" id="cd03352">
    <property type="entry name" value="LbH_LpxD"/>
    <property type="match status" value="1"/>
</dbReference>
<dbReference type="PROSITE" id="PS00101">
    <property type="entry name" value="HEXAPEP_TRANSFERASES"/>
    <property type="match status" value="1"/>
</dbReference>
<feature type="active site" description="Proton acceptor" evidence="7">
    <location>
        <position position="243"/>
    </location>
</feature>
<dbReference type="InterPro" id="IPR007691">
    <property type="entry name" value="LpxD"/>
</dbReference>
<sequence>MKAYKLSFIAKQINGELIGEDLEITGVNAIPLAKEDELIFIDSLKKVPQAKASKAKAVLCPKGLANQLEEKSVVEVKEVRLAFAKITELFKKEPAIRWGISEKAFIEDGVEIEEPVAIYPNVYIQTGAKIKKGVVLYPGVFVGSFCEIGENTVVYPNTVLYPYSKIGKNCIIHAGVVIGADGFGFAQEPLDEGYKNVKIHHFGGVLIEDDVEIGANSTVDRAVFGFTVIGEGTKIDNSVQVGHNVKVGKQNILVSHTAIGGSAVLEDFVMIAGQVGIAPSAKIGKGARVAAKSGVVGEVPPNTEVAGIPAIKANVWKRAIIIFEKLPELYKELKKFLKTF</sequence>
<dbReference type="UniPathway" id="UPA00973"/>
<dbReference type="NCBIfam" id="NF002060">
    <property type="entry name" value="PRK00892.1"/>
    <property type="match status" value="1"/>
</dbReference>
<keyword evidence="1 7" id="KW-0444">Lipid biosynthesis</keyword>
<name>A0A075WRG9_9BACT</name>
<keyword evidence="10" id="KW-1185">Reference proteome</keyword>
<organism evidence="9 10">
    <name type="scientific">Thermodesulfobacterium commune DSM 2178</name>
    <dbReference type="NCBI Taxonomy" id="289377"/>
    <lineage>
        <taxon>Bacteria</taxon>
        <taxon>Pseudomonadati</taxon>
        <taxon>Thermodesulfobacteriota</taxon>
        <taxon>Thermodesulfobacteria</taxon>
        <taxon>Thermodesulfobacteriales</taxon>
        <taxon>Thermodesulfobacteriaceae</taxon>
        <taxon>Thermodesulfobacterium</taxon>
    </lineage>
</organism>
<dbReference type="KEGG" id="tcm:HL41_03440"/>
<proteinExistence type="inferred from homology"/>
<dbReference type="HOGENOM" id="CLU_049865_0_0_0"/>
<dbReference type="GO" id="GO:0103118">
    <property type="term" value="F:UDP-3-O-[(3R)-3-hydroxyacyl]-glucosamine N-acyltransferase activity"/>
    <property type="evidence" value="ECO:0007669"/>
    <property type="project" value="UniProtKB-EC"/>
</dbReference>
<comment type="catalytic activity">
    <reaction evidence="7">
        <text>a UDP-3-O-[(3R)-3-hydroxyacyl]-alpha-D-glucosamine + a (3R)-hydroxyacyl-[ACP] = a UDP-2-N,3-O-bis[(3R)-3-hydroxyacyl]-alpha-D-glucosamine + holo-[ACP] + H(+)</text>
        <dbReference type="Rhea" id="RHEA:53836"/>
        <dbReference type="Rhea" id="RHEA-COMP:9685"/>
        <dbReference type="Rhea" id="RHEA-COMP:9945"/>
        <dbReference type="ChEBI" id="CHEBI:15378"/>
        <dbReference type="ChEBI" id="CHEBI:64479"/>
        <dbReference type="ChEBI" id="CHEBI:78827"/>
        <dbReference type="ChEBI" id="CHEBI:137740"/>
        <dbReference type="ChEBI" id="CHEBI:137748"/>
        <dbReference type="EC" id="2.3.1.191"/>
    </reaction>
</comment>
<evidence type="ECO:0000259" key="8">
    <source>
        <dbReference type="Pfam" id="PF04613"/>
    </source>
</evidence>
<dbReference type="NCBIfam" id="TIGR01853">
    <property type="entry name" value="lipid_A_lpxD"/>
    <property type="match status" value="1"/>
</dbReference>
<evidence type="ECO:0000313" key="10">
    <source>
        <dbReference type="Proteomes" id="UP000028481"/>
    </source>
</evidence>
<dbReference type="AlphaFoldDB" id="A0A075WRG9"/>
<keyword evidence="2 7" id="KW-0441">Lipid A biosynthesis</keyword>
<dbReference type="RefSeq" id="WP_038060407.1">
    <property type="nucleotide sequence ID" value="NZ_CP008796.1"/>
</dbReference>
<reference evidence="9 10" key="1">
    <citation type="journal article" date="2015" name="Genome Announc.">
        <title>Genome Sequence of a Sulfate-Reducing Thermophilic Bacterium, Thermodesulfobacterium commune DSM 2178T (Phylum Thermodesulfobacteria).</title>
        <authorList>
            <person name="Bhatnagar S."/>
            <person name="Badger J.H."/>
            <person name="Madupu R."/>
            <person name="Khouri H.M."/>
            <person name="O'Connor E.M."/>
            <person name="Robb F.T."/>
            <person name="Ward N.L."/>
            <person name="Eisen J.A."/>
        </authorList>
    </citation>
    <scope>NUCLEOTIDE SEQUENCE [LARGE SCALE GENOMIC DNA]</scope>
    <source>
        <strain evidence="9 10">DSM 2178</strain>
    </source>
</reference>
<dbReference type="PaxDb" id="289377-HL41_03440"/>
<evidence type="ECO:0000256" key="1">
    <source>
        <dbReference type="ARBA" id="ARBA00022516"/>
    </source>
</evidence>
<dbReference type="Gene3D" id="3.40.1390.10">
    <property type="entry name" value="MurE/MurF, N-terminal domain"/>
    <property type="match status" value="1"/>
</dbReference>
<dbReference type="InterPro" id="IPR018357">
    <property type="entry name" value="Hexapep_transf_CS"/>
</dbReference>
<dbReference type="eggNOG" id="COG1044">
    <property type="taxonomic scope" value="Bacteria"/>
</dbReference>
<evidence type="ECO:0000256" key="3">
    <source>
        <dbReference type="ARBA" id="ARBA00022679"/>
    </source>
</evidence>
<dbReference type="OrthoDB" id="9784739at2"/>
<evidence type="ECO:0000256" key="2">
    <source>
        <dbReference type="ARBA" id="ARBA00022556"/>
    </source>
</evidence>
<dbReference type="PANTHER" id="PTHR43378">
    <property type="entry name" value="UDP-3-O-ACYLGLUCOSAMINE N-ACYLTRANSFERASE"/>
    <property type="match status" value="1"/>
</dbReference>
<dbReference type="SUPFAM" id="SSF51161">
    <property type="entry name" value="Trimeric LpxA-like enzymes"/>
    <property type="match status" value="1"/>
</dbReference>
<dbReference type="Pfam" id="PF00132">
    <property type="entry name" value="Hexapep"/>
    <property type="match status" value="1"/>
</dbReference>
<dbReference type="GO" id="GO:0016410">
    <property type="term" value="F:N-acyltransferase activity"/>
    <property type="evidence" value="ECO:0007669"/>
    <property type="project" value="InterPro"/>
</dbReference>
<dbReference type="InterPro" id="IPR011004">
    <property type="entry name" value="Trimer_LpxA-like_sf"/>
</dbReference>
<gene>
    <name evidence="7" type="primary">lpxD</name>
    <name evidence="9" type="ORF">HL41_03440</name>
</gene>
<keyword evidence="5 7" id="KW-0443">Lipid metabolism</keyword>
<dbReference type="Pfam" id="PF04613">
    <property type="entry name" value="LpxD"/>
    <property type="match status" value="1"/>
</dbReference>
<dbReference type="PANTHER" id="PTHR43378:SF2">
    <property type="entry name" value="UDP-3-O-ACYLGLUCOSAMINE N-ACYLTRANSFERASE 1, MITOCHONDRIAL-RELATED"/>
    <property type="match status" value="1"/>
</dbReference>
<feature type="domain" description="UDP-3-O-[3-hydroxymyristoyl] glucosamine N-acyltransferase non-repeat region" evidence="8">
    <location>
        <begin position="21"/>
        <end position="89"/>
    </location>
</feature>
<comment type="similarity">
    <text evidence="7">Belongs to the transferase hexapeptide repeat family. LpxD subfamily.</text>
</comment>
<evidence type="ECO:0000256" key="5">
    <source>
        <dbReference type="ARBA" id="ARBA00023098"/>
    </source>
</evidence>
<dbReference type="Gene3D" id="2.160.10.10">
    <property type="entry name" value="Hexapeptide repeat proteins"/>
    <property type="match status" value="1"/>
</dbReference>
<dbReference type="GO" id="GO:0009245">
    <property type="term" value="P:lipid A biosynthetic process"/>
    <property type="evidence" value="ECO:0007669"/>
    <property type="project" value="UniProtKB-UniRule"/>
</dbReference>
<dbReference type="STRING" id="289377.HL41_03440"/>
<keyword evidence="4 7" id="KW-0677">Repeat</keyword>
<dbReference type="InterPro" id="IPR020573">
    <property type="entry name" value="UDP_GlcNAc_AcTrfase_non-rep"/>
</dbReference>
<dbReference type="Proteomes" id="UP000028481">
    <property type="component" value="Chromosome"/>
</dbReference>
<accession>A0A075WRG9</accession>
<dbReference type="InterPro" id="IPR001451">
    <property type="entry name" value="Hexapep"/>
</dbReference>
<keyword evidence="3 7" id="KW-0808">Transferase</keyword>
<comment type="subunit">
    <text evidence="7">Homotrimer.</text>
</comment>
<dbReference type="HAMAP" id="MF_00523">
    <property type="entry name" value="LpxD"/>
    <property type="match status" value="1"/>
</dbReference>
<dbReference type="EMBL" id="CP008796">
    <property type="protein sequence ID" value="AIH03909.1"/>
    <property type="molecule type" value="Genomic_DNA"/>
</dbReference>
<evidence type="ECO:0000256" key="4">
    <source>
        <dbReference type="ARBA" id="ARBA00022737"/>
    </source>
</evidence>
<comment type="function">
    <text evidence="7">Catalyzes the N-acylation of UDP-3-O-acylglucosamine using 3-hydroxyacyl-ACP as the acyl donor. Is involved in the biosynthesis of lipid A, a phosphorylated glycolipid that anchors the lipopolysaccharide to the outer membrane of the cell.</text>
</comment>
<comment type="pathway">
    <text evidence="7">Bacterial outer membrane biogenesis; LPS lipid A biosynthesis.</text>
</comment>
<protein>
    <recommendedName>
        <fullName evidence="7">UDP-3-O-acylglucosamine N-acyltransferase</fullName>
        <ecNumber evidence="7">2.3.1.191</ecNumber>
    </recommendedName>
</protein>
<evidence type="ECO:0000313" key="9">
    <source>
        <dbReference type="EMBL" id="AIH03909.1"/>
    </source>
</evidence>
<dbReference type="EC" id="2.3.1.191" evidence="7"/>
<keyword evidence="6 7" id="KW-0012">Acyltransferase</keyword>
<evidence type="ECO:0000256" key="6">
    <source>
        <dbReference type="ARBA" id="ARBA00023315"/>
    </source>
</evidence>
<dbReference type="GO" id="GO:0016020">
    <property type="term" value="C:membrane"/>
    <property type="evidence" value="ECO:0007669"/>
    <property type="project" value="GOC"/>
</dbReference>
<evidence type="ECO:0000256" key="7">
    <source>
        <dbReference type="HAMAP-Rule" id="MF_00523"/>
    </source>
</evidence>